<organism evidence="1">
    <name type="scientific">Thermogladius calderae</name>
    <dbReference type="NCBI Taxonomy" id="1200300"/>
    <lineage>
        <taxon>Archaea</taxon>
        <taxon>Thermoproteota</taxon>
        <taxon>Thermoprotei</taxon>
        <taxon>Desulfurococcales</taxon>
        <taxon>Desulfurococcaceae</taxon>
        <taxon>Thermogladius</taxon>
    </lineage>
</organism>
<dbReference type="Gene3D" id="3.10.20.30">
    <property type="match status" value="1"/>
</dbReference>
<dbReference type="InterPro" id="IPR012675">
    <property type="entry name" value="Beta-grasp_dom_sf"/>
</dbReference>
<dbReference type="Pfam" id="PF02597">
    <property type="entry name" value="ThiS"/>
    <property type="match status" value="1"/>
</dbReference>
<dbReference type="SUPFAM" id="SSF54285">
    <property type="entry name" value="MoaD/ThiS"/>
    <property type="match status" value="1"/>
</dbReference>
<comment type="caution">
    <text evidence="1">The sequence shown here is derived from an EMBL/GenBank/DDBJ whole genome shotgun (WGS) entry which is preliminary data.</text>
</comment>
<dbReference type="EMBL" id="DRYK01000055">
    <property type="protein sequence ID" value="HHP68009.1"/>
    <property type="molecule type" value="Genomic_DNA"/>
</dbReference>
<reference evidence="1" key="1">
    <citation type="journal article" date="2020" name="mSystems">
        <title>Genome- and Community-Level Interaction Insights into Carbon Utilization and Element Cycling Functions of Hydrothermarchaeota in Hydrothermal Sediment.</title>
        <authorList>
            <person name="Zhou Z."/>
            <person name="Liu Y."/>
            <person name="Xu W."/>
            <person name="Pan J."/>
            <person name="Luo Z.H."/>
            <person name="Li M."/>
        </authorList>
    </citation>
    <scope>NUCLEOTIDE SEQUENCE [LARGE SCALE GENOMIC DNA]</scope>
    <source>
        <strain evidence="1">SpSt-110</strain>
    </source>
</reference>
<dbReference type="AlphaFoldDB" id="A0A7J3XZV2"/>
<dbReference type="InterPro" id="IPR003749">
    <property type="entry name" value="ThiS/MoaD-like"/>
</dbReference>
<evidence type="ECO:0008006" key="2">
    <source>
        <dbReference type="Google" id="ProtNLM"/>
    </source>
</evidence>
<accession>A0A7J3XZV2</accession>
<dbReference type="InterPro" id="IPR016155">
    <property type="entry name" value="Mopterin_synth/thiamin_S_b"/>
</dbReference>
<proteinExistence type="predicted"/>
<protein>
    <recommendedName>
        <fullName evidence="2">Thiamine biosynthesis protein ThiS</fullName>
    </recommendedName>
</protein>
<gene>
    <name evidence="1" type="ORF">ENM60_04400</name>
</gene>
<name>A0A7J3XZV2_9CREN</name>
<sequence length="65" mass="6903">MAVKVRVTGEGERMVEGVSSVRELLAKIGLSGEEVVVLRNGLILTEEDSLEDGDEVVVYVVKSGG</sequence>
<evidence type="ECO:0000313" key="1">
    <source>
        <dbReference type="EMBL" id="HHP68009.1"/>
    </source>
</evidence>